<feature type="transmembrane region" description="Helical" evidence="2">
    <location>
        <begin position="47"/>
        <end position="67"/>
    </location>
</feature>
<reference evidence="4 5" key="1">
    <citation type="submission" date="2024-08" db="EMBL/GenBank/DDBJ databases">
        <title>Genome mining of Saccharopolyspora cebuensis PGLac3 from Nigerian medicinal plant.</title>
        <authorList>
            <person name="Ezeobiora C.E."/>
            <person name="Igbokwe N.H."/>
            <person name="Amin D.H."/>
            <person name="Mendie U.E."/>
        </authorList>
    </citation>
    <scope>NUCLEOTIDE SEQUENCE [LARGE SCALE GENOMIC DNA]</scope>
    <source>
        <strain evidence="4 5">PGLac3</strain>
    </source>
</reference>
<keyword evidence="5" id="KW-1185">Reference proteome</keyword>
<organism evidence="4 5">
    <name type="scientific">Saccharopolyspora cebuensis</name>
    <dbReference type="NCBI Taxonomy" id="418759"/>
    <lineage>
        <taxon>Bacteria</taxon>
        <taxon>Bacillati</taxon>
        <taxon>Actinomycetota</taxon>
        <taxon>Actinomycetes</taxon>
        <taxon>Pseudonocardiales</taxon>
        <taxon>Pseudonocardiaceae</taxon>
        <taxon>Saccharopolyspora</taxon>
    </lineage>
</organism>
<keyword evidence="2" id="KW-0472">Membrane</keyword>
<evidence type="ECO:0000256" key="2">
    <source>
        <dbReference type="SAM" id="Phobius"/>
    </source>
</evidence>
<dbReference type="InterPro" id="IPR038232">
    <property type="entry name" value="PknH-like_Extracell_sf"/>
</dbReference>
<protein>
    <submittedName>
        <fullName evidence="4">Sensor domain-containing protein</fullName>
    </submittedName>
</protein>
<keyword evidence="2" id="KW-1133">Transmembrane helix</keyword>
<keyword evidence="2" id="KW-0812">Transmembrane</keyword>
<dbReference type="EMBL" id="JBGEHV010000055">
    <property type="protein sequence ID" value="MEY8042388.1"/>
    <property type="molecule type" value="Genomic_DNA"/>
</dbReference>
<feature type="compositionally biased region" description="Pro residues" evidence="1">
    <location>
        <begin position="19"/>
        <end position="32"/>
    </location>
</feature>
<evidence type="ECO:0000313" key="5">
    <source>
        <dbReference type="Proteomes" id="UP001564626"/>
    </source>
</evidence>
<name>A0ABV4CMS4_9PSEU</name>
<evidence type="ECO:0000313" key="4">
    <source>
        <dbReference type="EMBL" id="MEY8042388.1"/>
    </source>
</evidence>
<evidence type="ECO:0000259" key="3">
    <source>
        <dbReference type="Pfam" id="PF14032"/>
    </source>
</evidence>
<dbReference type="Proteomes" id="UP001564626">
    <property type="component" value="Unassembled WGS sequence"/>
</dbReference>
<dbReference type="Gene3D" id="3.40.1000.70">
    <property type="entry name" value="PknH-like extracellular domain"/>
    <property type="match status" value="1"/>
</dbReference>
<dbReference type="Pfam" id="PF14032">
    <property type="entry name" value="PknH_C"/>
    <property type="match status" value="1"/>
</dbReference>
<proteinExistence type="predicted"/>
<feature type="region of interest" description="Disordered" evidence="1">
    <location>
        <begin position="1"/>
        <end position="36"/>
    </location>
</feature>
<feature type="domain" description="PknH-like extracellular" evidence="3">
    <location>
        <begin position="75"/>
        <end position="258"/>
    </location>
</feature>
<gene>
    <name evidence="4" type="ORF">AB8O55_23510</name>
</gene>
<sequence length="263" mass="27959">MTQSQPPDEERYPHTSTAYPPPPDWGPPPPSRPSRVRRLLSPRGRHWVVLAAVQFAVIVALVGWLAWPAAMRAIPGTVQASVLTPEEASEVLGVTLHDGTSWSEPPPPLGADPAECAVAVGPATRAVYAPGWSTFHAVTYQDSAEIADHVVIQVLGEYPERDAAAAAFGTLAEGVGGCGSAVRTATDRETSGESVSNWVYEVYAATPDRLIWIAFEDDGNDWACFRQARLDGSSLLQAAVCQGGDGAPAAQRIAERFFSRSGA</sequence>
<dbReference type="RefSeq" id="WP_345356779.1">
    <property type="nucleotide sequence ID" value="NZ_BAABII010000003.1"/>
</dbReference>
<comment type="caution">
    <text evidence="4">The sequence shown here is derived from an EMBL/GenBank/DDBJ whole genome shotgun (WGS) entry which is preliminary data.</text>
</comment>
<evidence type="ECO:0000256" key="1">
    <source>
        <dbReference type="SAM" id="MobiDB-lite"/>
    </source>
</evidence>
<dbReference type="InterPro" id="IPR026954">
    <property type="entry name" value="PknH-like_Extracell"/>
</dbReference>
<accession>A0ABV4CMS4</accession>